<dbReference type="PRINTS" id="PR00038">
    <property type="entry name" value="HTHLUXR"/>
</dbReference>
<dbReference type="PANTHER" id="PTHR44688">
    <property type="entry name" value="DNA-BINDING TRANSCRIPTIONAL ACTIVATOR DEVR_DOSR"/>
    <property type="match status" value="1"/>
</dbReference>
<dbReference type="CDD" id="cd06170">
    <property type="entry name" value="LuxR_C_like"/>
    <property type="match status" value="1"/>
</dbReference>
<dbReference type="PANTHER" id="PTHR44688:SF16">
    <property type="entry name" value="DNA-BINDING TRANSCRIPTIONAL ACTIVATOR DEVR_DOSR"/>
    <property type="match status" value="1"/>
</dbReference>
<dbReference type="GO" id="GO:0003677">
    <property type="term" value="F:DNA binding"/>
    <property type="evidence" value="ECO:0007669"/>
    <property type="project" value="UniProtKB-KW"/>
</dbReference>
<dbReference type="InterPro" id="IPR016032">
    <property type="entry name" value="Sig_transdc_resp-reg_C-effctor"/>
</dbReference>
<evidence type="ECO:0000313" key="6">
    <source>
        <dbReference type="Proteomes" id="UP001519363"/>
    </source>
</evidence>
<dbReference type="Gene3D" id="1.10.10.10">
    <property type="entry name" value="Winged helix-like DNA-binding domain superfamily/Winged helix DNA-binding domain"/>
    <property type="match status" value="1"/>
</dbReference>
<accession>A0ABS5AMY9</accession>
<proteinExistence type="predicted"/>
<reference evidence="5 6" key="1">
    <citation type="submission" date="2021-03" db="EMBL/GenBank/DDBJ databases">
        <title>Sequencing the genomes of 1000 actinobacteria strains.</title>
        <authorList>
            <person name="Klenk H.-P."/>
        </authorList>
    </citation>
    <scope>NUCLEOTIDE SEQUENCE [LARGE SCALE GENOMIC DNA]</scope>
    <source>
        <strain evidence="5 6">DSM 44580</strain>
    </source>
</reference>
<dbReference type="InterPro" id="IPR000792">
    <property type="entry name" value="Tscrpt_reg_LuxR_C"/>
</dbReference>
<dbReference type="Pfam" id="PF00196">
    <property type="entry name" value="GerE"/>
    <property type="match status" value="1"/>
</dbReference>
<dbReference type="SMART" id="SM00421">
    <property type="entry name" value="HTH_LUXR"/>
    <property type="match status" value="1"/>
</dbReference>
<keyword evidence="6" id="KW-1185">Reference proteome</keyword>
<feature type="domain" description="HTH luxR-type" evidence="4">
    <location>
        <begin position="88"/>
        <end position="153"/>
    </location>
</feature>
<evidence type="ECO:0000256" key="3">
    <source>
        <dbReference type="ARBA" id="ARBA00023163"/>
    </source>
</evidence>
<gene>
    <name evidence="5" type="ORF">JOF53_006634</name>
</gene>
<dbReference type="RefSeq" id="WP_249044713.1">
    <property type="nucleotide sequence ID" value="NZ_JAGIOO010000001.1"/>
</dbReference>
<dbReference type="SUPFAM" id="SSF46894">
    <property type="entry name" value="C-terminal effector domain of the bipartite response regulators"/>
    <property type="match status" value="1"/>
</dbReference>
<evidence type="ECO:0000259" key="4">
    <source>
        <dbReference type="PROSITE" id="PS50043"/>
    </source>
</evidence>
<evidence type="ECO:0000256" key="2">
    <source>
        <dbReference type="ARBA" id="ARBA00023125"/>
    </source>
</evidence>
<dbReference type="PROSITE" id="PS50043">
    <property type="entry name" value="HTH_LUXR_2"/>
    <property type="match status" value="1"/>
</dbReference>
<evidence type="ECO:0000313" key="5">
    <source>
        <dbReference type="EMBL" id="MBP2477762.1"/>
    </source>
</evidence>
<dbReference type="Proteomes" id="UP001519363">
    <property type="component" value="Unassembled WGS sequence"/>
</dbReference>
<name>A0ABS5AMY9_9PSEU</name>
<keyword evidence="2 5" id="KW-0238">DNA-binding</keyword>
<keyword evidence="3" id="KW-0804">Transcription</keyword>
<dbReference type="InterPro" id="IPR036388">
    <property type="entry name" value="WH-like_DNA-bd_sf"/>
</dbReference>
<dbReference type="EMBL" id="JAGIOO010000001">
    <property type="protein sequence ID" value="MBP2477762.1"/>
    <property type="molecule type" value="Genomic_DNA"/>
</dbReference>
<protein>
    <submittedName>
        <fullName evidence="5">DNA-binding NarL/FixJ family response regulator</fullName>
    </submittedName>
</protein>
<comment type="caution">
    <text evidence="5">The sequence shown here is derived from an EMBL/GenBank/DDBJ whole genome shotgun (WGS) entry which is preliminary data.</text>
</comment>
<evidence type="ECO:0000256" key="1">
    <source>
        <dbReference type="ARBA" id="ARBA00023015"/>
    </source>
</evidence>
<keyword evidence="1" id="KW-0805">Transcription regulation</keyword>
<organism evidence="5 6">
    <name type="scientific">Crossiella equi</name>
    <dbReference type="NCBI Taxonomy" id="130796"/>
    <lineage>
        <taxon>Bacteria</taxon>
        <taxon>Bacillati</taxon>
        <taxon>Actinomycetota</taxon>
        <taxon>Actinomycetes</taxon>
        <taxon>Pseudonocardiales</taxon>
        <taxon>Pseudonocardiaceae</taxon>
        <taxon>Crossiella</taxon>
    </lineage>
</organism>
<sequence length="153" mass="15911">MAATFGHAAECVRVAVAFNDPLGLAEKLWARVGGPFLSGDPKLLLPHRASEAALTRALGEERYLAARDAGAAHGSTLELAADFLPRDGAGDAGPLTQRQADVARLVAGGKTNKGIAAELAISPRTVAVHVDHILRTPGSASRVQIGVWFASRD</sequence>